<proteinExistence type="inferred from homology"/>
<keyword evidence="3" id="KW-0547">Nucleotide-binding</keyword>
<dbReference type="PANTHER" id="PTHR43335:SF4">
    <property type="entry name" value="ABC TRANSPORTER, ATP-BINDING PROTEIN"/>
    <property type="match status" value="1"/>
</dbReference>
<sequence length="325" mass="35623">MSHNTLVEIRNLSRFYGALQAVRDVSFTIRQGEVLGFLGPNGAGKTTTMQIISGNLAPSGGSVTIAGHDLLEDPRAAKSQIGYLPEQPPLYRELTVDEYLDYCAALNHVPRARRVQARDNAKERCGLHGVGRRLIGNLSKGFQQRVGIAQAIIHLPPVVILDEPTVGLDPIQIREIRALIRELGKEHGVILSTHILPEVQATCDHVQIINKGELVLNESIEGLEHHMKSASLTVAFHRPPAQAALEKLPGVKSVRLEKEGRMHVFHEPEKNPTDDILRLAVDNNLGLYEIRPGRLSLEQIFLELTTGVADGIVNETPAIPAELAT</sequence>
<keyword evidence="7" id="KW-1185">Reference proteome</keyword>
<dbReference type="GO" id="GO:0016887">
    <property type="term" value="F:ATP hydrolysis activity"/>
    <property type="evidence" value="ECO:0007669"/>
    <property type="project" value="InterPro"/>
</dbReference>
<gene>
    <name evidence="6" type="ORF">SCL_0634</name>
</gene>
<dbReference type="RefSeq" id="WP_096359869.1">
    <property type="nucleotide sequence ID" value="NZ_AP014879.1"/>
</dbReference>
<evidence type="ECO:0000313" key="6">
    <source>
        <dbReference type="EMBL" id="BAV32956.1"/>
    </source>
</evidence>
<evidence type="ECO:0000259" key="5">
    <source>
        <dbReference type="PROSITE" id="PS50893"/>
    </source>
</evidence>
<dbReference type="PROSITE" id="PS50893">
    <property type="entry name" value="ABC_TRANSPORTER_2"/>
    <property type="match status" value="1"/>
</dbReference>
<keyword evidence="4 6" id="KW-0067">ATP-binding</keyword>
<evidence type="ECO:0000256" key="3">
    <source>
        <dbReference type="ARBA" id="ARBA00022741"/>
    </source>
</evidence>
<dbReference type="SMART" id="SM00382">
    <property type="entry name" value="AAA"/>
    <property type="match status" value="1"/>
</dbReference>
<dbReference type="InterPro" id="IPR003439">
    <property type="entry name" value="ABC_transporter-like_ATP-bd"/>
</dbReference>
<dbReference type="InterPro" id="IPR003593">
    <property type="entry name" value="AAA+_ATPase"/>
</dbReference>
<dbReference type="CDD" id="cd03230">
    <property type="entry name" value="ABC_DR_subfamily_A"/>
    <property type="match status" value="1"/>
</dbReference>
<reference evidence="6 7" key="1">
    <citation type="submission" date="2015-05" db="EMBL/GenBank/DDBJ databases">
        <title>Complete genome sequence of a sulfur-oxidizing gammaproteobacterium strain HA5.</title>
        <authorList>
            <person name="Miura A."/>
            <person name="Kojima H."/>
            <person name="Fukui M."/>
        </authorList>
    </citation>
    <scope>NUCLEOTIDE SEQUENCE [LARGE SCALE GENOMIC DNA]</scope>
    <source>
        <strain evidence="6 7">HA5</strain>
    </source>
</reference>
<dbReference type="KEGG" id="slim:SCL_0634"/>
<dbReference type="InParanoid" id="A0A1B4XDS9"/>
<dbReference type="OrthoDB" id="9804819at2"/>
<organism evidence="6 7">
    <name type="scientific">Sulfuricaulis limicola</name>
    <dbReference type="NCBI Taxonomy" id="1620215"/>
    <lineage>
        <taxon>Bacteria</taxon>
        <taxon>Pseudomonadati</taxon>
        <taxon>Pseudomonadota</taxon>
        <taxon>Gammaproteobacteria</taxon>
        <taxon>Acidiferrobacterales</taxon>
        <taxon>Acidiferrobacteraceae</taxon>
        <taxon>Sulfuricaulis</taxon>
    </lineage>
</organism>
<dbReference type="Proteomes" id="UP000243180">
    <property type="component" value="Chromosome"/>
</dbReference>
<dbReference type="PANTHER" id="PTHR43335">
    <property type="entry name" value="ABC TRANSPORTER, ATP-BINDING PROTEIN"/>
    <property type="match status" value="1"/>
</dbReference>
<dbReference type="AlphaFoldDB" id="A0A1B4XDS9"/>
<evidence type="ECO:0000313" key="7">
    <source>
        <dbReference type="Proteomes" id="UP000243180"/>
    </source>
</evidence>
<feature type="domain" description="ABC transporter" evidence="5">
    <location>
        <begin position="7"/>
        <end position="236"/>
    </location>
</feature>
<evidence type="ECO:0000256" key="4">
    <source>
        <dbReference type="ARBA" id="ARBA00022840"/>
    </source>
</evidence>
<accession>A0A1B4XDS9</accession>
<dbReference type="EMBL" id="AP014879">
    <property type="protein sequence ID" value="BAV32956.1"/>
    <property type="molecule type" value="Genomic_DNA"/>
</dbReference>
<dbReference type="Gene3D" id="3.40.50.300">
    <property type="entry name" value="P-loop containing nucleotide triphosphate hydrolases"/>
    <property type="match status" value="1"/>
</dbReference>
<comment type="similarity">
    <text evidence="1">Belongs to the ABC transporter superfamily.</text>
</comment>
<evidence type="ECO:0000256" key="2">
    <source>
        <dbReference type="ARBA" id="ARBA00022448"/>
    </source>
</evidence>
<name>A0A1B4XDS9_9GAMM</name>
<evidence type="ECO:0000256" key="1">
    <source>
        <dbReference type="ARBA" id="ARBA00005417"/>
    </source>
</evidence>
<keyword evidence="2" id="KW-0813">Transport</keyword>
<dbReference type="SUPFAM" id="SSF52540">
    <property type="entry name" value="P-loop containing nucleoside triphosphate hydrolases"/>
    <property type="match status" value="1"/>
</dbReference>
<protein>
    <submittedName>
        <fullName evidence="6">ABC transporter ATP-binding protein</fullName>
    </submittedName>
</protein>
<dbReference type="InterPro" id="IPR027417">
    <property type="entry name" value="P-loop_NTPase"/>
</dbReference>
<dbReference type="Pfam" id="PF00005">
    <property type="entry name" value="ABC_tran"/>
    <property type="match status" value="1"/>
</dbReference>
<dbReference type="GO" id="GO:0005524">
    <property type="term" value="F:ATP binding"/>
    <property type="evidence" value="ECO:0007669"/>
    <property type="project" value="UniProtKB-KW"/>
</dbReference>